<evidence type="ECO:0000256" key="8">
    <source>
        <dbReference type="SAM" id="Phobius"/>
    </source>
</evidence>
<feature type="non-terminal residue" evidence="10">
    <location>
        <position position="364"/>
    </location>
</feature>
<gene>
    <name evidence="10" type="ORF">METZ01_LOCUS164312</name>
</gene>
<evidence type="ECO:0000256" key="3">
    <source>
        <dbReference type="ARBA" id="ARBA00022676"/>
    </source>
</evidence>
<dbReference type="GO" id="GO:0016763">
    <property type="term" value="F:pentosyltransferase activity"/>
    <property type="evidence" value="ECO:0007669"/>
    <property type="project" value="TreeGrafter"/>
</dbReference>
<comment type="subcellular location">
    <subcellularLocation>
        <location evidence="1">Cell membrane</location>
        <topology evidence="1">Multi-pass membrane protein</topology>
    </subcellularLocation>
</comment>
<feature type="transmembrane region" description="Helical" evidence="8">
    <location>
        <begin position="100"/>
        <end position="122"/>
    </location>
</feature>
<evidence type="ECO:0000256" key="2">
    <source>
        <dbReference type="ARBA" id="ARBA00022475"/>
    </source>
</evidence>
<dbReference type="PANTHER" id="PTHR33908:SF11">
    <property type="entry name" value="MEMBRANE PROTEIN"/>
    <property type="match status" value="1"/>
</dbReference>
<dbReference type="GO" id="GO:0005886">
    <property type="term" value="C:plasma membrane"/>
    <property type="evidence" value="ECO:0007669"/>
    <property type="project" value="UniProtKB-SubCell"/>
</dbReference>
<keyword evidence="4" id="KW-0808">Transferase</keyword>
<evidence type="ECO:0000256" key="6">
    <source>
        <dbReference type="ARBA" id="ARBA00022989"/>
    </source>
</evidence>
<feature type="transmembrane region" description="Helical" evidence="8">
    <location>
        <begin position="131"/>
        <end position="150"/>
    </location>
</feature>
<name>A0A382BCF5_9ZZZZ</name>
<keyword evidence="5 8" id="KW-0812">Transmembrane</keyword>
<accession>A0A382BCF5</accession>
<feature type="transmembrane region" description="Helical" evidence="8">
    <location>
        <begin position="210"/>
        <end position="243"/>
    </location>
</feature>
<evidence type="ECO:0000313" key="10">
    <source>
        <dbReference type="EMBL" id="SVB11458.1"/>
    </source>
</evidence>
<feature type="transmembrane region" description="Helical" evidence="8">
    <location>
        <begin position="156"/>
        <end position="173"/>
    </location>
</feature>
<feature type="transmembrane region" description="Helical" evidence="8">
    <location>
        <begin position="12"/>
        <end position="32"/>
    </location>
</feature>
<dbReference type="Pfam" id="PF13231">
    <property type="entry name" value="PMT_2"/>
    <property type="match status" value="1"/>
</dbReference>
<proteinExistence type="predicted"/>
<feature type="transmembrane region" description="Helical" evidence="8">
    <location>
        <begin position="185"/>
        <end position="204"/>
    </location>
</feature>
<protein>
    <recommendedName>
        <fullName evidence="9">Glycosyltransferase RgtA/B/C/D-like domain-containing protein</fullName>
    </recommendedName>
</protein>
<reference evidence="10" key="1">
    <citation type="submission" date="2018-05" db="EMBL/GenBank/DDBJ databases">
        <authorList>
            <person name="Lanie J.A."/>
            <person name="Ng W.-L."/>
            <person name="Kazmierczak K.M."/>
            <person name="Andrzejewski T.M."/>
            <person name="Davidsen T.M."/>
            <person name="Wayne K.J."/>
            <person name="Tettelin H."/>
            <person name="Glass J.I."/>
            <person name="Rusch D."/>
            <person name="Podicherti R."/>
            <person name="Tsui H.-C.T."/>
            <person name="Winkler M.E."/>
        </authorList>
    </citation>
    <scope>NUCLEOTIDE SEQUENCE</scope>
</reference>
<keyword evidence="6 8" id="KW-1133">Transmembrane helix</keyword>
<keyword evidence="2" id="KW-1003">Cell membrane</keyword>
<dbReference type="EMBL" id="UINC01029172">
    <property type="protein sequence ID" value="SVB11458.1"/>
    <property type="molecule type" value="Genomic_DNA"/>
</dbReference>
<keyword evidence="3" id="KW-0328">Glycosyltransferase</keyword>
<dbReference type="InterPro" id="IPR038731">
    <property type="entry name" value="RgtA/B/C-like"/>
</dbReference>
<dbReference type="AlphaFoldDB" id="A0A382BCF5"/>
<evidence type="ECO:0000259" key="9">
    <source>
        <dbReference type="Pfam" id="PF13231"/>
    </source>
</evidence>
<dbReference type="GO" id="GO:0008610">
    <property type="term" value="P:lipid biosynthetic process"/>
    <property type="evidence" value="ECO:0007669"/>
    <property type="project" value="UniProtKB-ARBA"/>
</dbReference>
<sequence length="364" mass="41179">MGFIAVFEYVRARWIVAALVVVIFLGLGLRLYGINWDDGNGFHPDERSIYMQSDCMYQILATTENHRDCPRFIDYPDTKPGFPSISVFFDPDESSLNPHWFPLGSILIYVLVFIRSILEIFMDISTFDLRYVGRVLSALADVGSIFLIFLIGKRLFSPKIGLVAALLLCLSVIHIQSSHFYRPETFIVVVSLIAFWVMLNVIKRRRLRDWISLGCIVGLLFSIKVSVLPILFPLALVFGFQLLTDENGRYRSLSKSICIKTSLHAFIGAVSALSLFVLLTPYAAIDFQKFFADTTWEASNARLAGQMPYTIQYIGSQPFIYEFQQSVVWALGVPLGLAAWIGVLYTLVRCVLRKAGWKADLLIL</sequence>
<keyword evidence="7 8" id="KW-0472">Membrane</keyword>
<evidence type="ECO:0000256" key="5">
    <source>
        <dbReference type="ARBA" id="ARBA00022692"/>
    </source>
</evidence>
<evidence type="ECO:0000256" key="4">
    <source>
        <dbReference type="ARBA" id="ARBA00022679"/>
    </source>
</evidence>
<organism evidence="10">
    <name type="scientific">marine metagenome</name>
    <dbReference type="NCBI Taxonomy" id="408172"/>
    <lineage>
        <taxon>unclassified sequences</taxon>
        <taxon>metagenomes</taxon>
        <taxon>ecological metagenomes</taxon>
    </lineage>
</organism>
<evidence type="ECO:0000256" key="1">
    <source>
        <dbReference type="ARBA" id="ARBA00004651"/>
    </source>
</evidence>
<feature type="transmembrane region" description="Helical" evidence="8">
    <location>
        <begin position="327"/>
        <end position="348"/>
    </location>
</feature>
<dbReference type="InterPro" id="IPR050297">
    <property type="entry name" value="LipidA_mod_glycosyltrf_83"/>
</dbReference>
<evidence type="ECO:0000256" key="7">
    <source>
        <dbReference type="ARBA" id="ARBA00023136"/>
    </source>
</evidence>
<feature type="domain" description="Glycosyltransferase RgtA/B/C/D-like" evidence="9">
    <location>
        <begin position="117"/>
        <end position="269"/>
    </location>
</feature>
<feature type="transmembrane region" description="Helical" evidence="8">
    <location>
        <begin position="263"/>
        <end position="285"/>
    </location>
</feature>
<dbReference type="PANTHER" id="PTHR33908">
    <property type="entry name" value="MANNOSYLTRANSFERASE YKCB-RELATED"/>
    <property type="match status" value="1"/>
</dbReference>